<dbReference type="Proteomes" id="UP001447188">
    <property type="component" value="Unassembled WGS sequence"/>
</dbReference>
<protein>
    <submittedName>
        <fullName evidence="1">Uncharacterized protein</fullName>
    </submittedName>
</protein>
<gene>
    <name evidence="1" type="ORF">Q9L58_001446</name>
</gene>
<organism evidence="1 2">
    <name type="scientific">Discina gigas</name>
    <dbReference type="NCBI Taxonomy" id="1032678"/>
    <lineage>
        <taxon>Eukaryota</taxon>
        <taxon>Fungi</taxon>
        <taxon>Dikarya</taxon>
        <taxon>Ascomycota</taxon>
        <taxon>Pezizomycotina</taxon>
        <taxon>Pezizomycetes</taxon>
        <taxon>Pezizales</taxon>
        <taxon>Discinaceae</taxon>
        <taxon>Discina</taxon>
    </lineage>
</organism>
<reference evidence="1 2" key="1">
    <citation type="submission" date="2024-02" db="EMBL/GenBank/DDBJ databases">
        <title>Discinaceae phylogenomics.</title>
        <authorList>
            <person name="Dirks A.C."/>
            <person name="James T.Y."/>
        </authorList>
    </citation>
    <scope>NUCLEOTIDE SEQUENCE [LARGE SCALE GENOMIC DNA]</scope>
    <source>
        <strain evidence="1 2">ACD0624</strain>
    </source>
</reference>
<dbReference type="EMBL" id="JBBBZM010000011">
    <property type="protein sequence ID" value="KAL0639418.1"/>
    <property type="molecule type" value="Genomic_DNA"/>
</dbReference>
<accession>A0ABR3GU03</accession>
<name>A0ABR3GU03_9PEZI</name>
<keyword evidence="2" id="KW-1185">Reference proteome</keyword>
<sequence length="175" mass="19395">MSATPIYIGSCQISQENNINVTGERLYLTADNGRAVVIPHNIGGRFIWKITEDGVAPRIMLTLMPGGSIYPPPEELALTLGPGIGGMNEMKILVEPARPKDQAQVWELKNMQVIKKSEPKILKAEIHPIEGVQYSAATETIEGKGEGLETYVNAVPLDWTSWDRTWQFEYITGNE</sequence>
<evidence type="ECO:0000313" key="2">
    <source>
        <dbReference type="Proteomes" id="UP001447188"/>
    </source>
</evidence>
<comment type="caution">
    <text evidence="1">The sequence shown here is derived from an EMBL/GenBank/DDBJ whole genome shotgun (WGS) entry which is preliminary data.</text>
</comment>
<evidence type="ECO:0000313" key="1">
    <source>
        <dbReference type="EMBL" id="KAL0639418.1"/>
    </source>
</evidence>
<proteinExistence type="predicted"/>